<dbReference type="eggNOG" id="COG3093">
    <property type="taxonomic scope" value="Bacteria"/>
</dbReference>
<name>F2IEW9_FLUTR</name>
<dbReference type="AlphaFoldDB" id="F2IEW9"/>
<dbReference type="EMBL" id="CP002542">
    <property type="protein sequence ID" value="AEA42434.1"/>
    <property type="molecule type" value="Genomic_DNA"/>
</dbReference>
<proteinExistence type="predicted"/>
<dbReference type="SUPFAM" id="SSF47413">
    <property type="entry name" value="lambda repressor-like DNA-binding domains"/>
    <property type="match status" value="1"/>
</dbReference>
<reference evidence="2" key="2">
    <citation type="submission" date="2011-02" db="EMBL/GenBank/DDBJ databases">
        <title>The complete genome of Fluviicola taffensis DSM 16823.</title>
        <authorList>
            <consortium name="US DOE Joint Genome Institute (JGI-PGF)"/>
            <person name="Lucas S."/>
            <person name="Copeland A."/>
            <person name="Lapidus A."/>
            <person name="Bruce D."/>
            <person name="Goodwin L."/>
            <person name="Pitluck S."/>
            <person name="Kyrpides N."/>
            <person name="Mavromatis K."/>
            <person name="Ivanova N."/>
            <person name="Mikhailova N."/>
            <person name="Pagani I."/>
            <person name="Chertkov O."/>
            <person name="Detter J.C."/>
            <person name="Han C."/>
            <person name="Tapia R."/>
            <person name="Land M."/>
            <person name="Hauser L."/>
            <person name="Markowitz V."/>
            <person name="Cheng J.-F."/>
            <person name="Hugenholtz P."/>
            <person name="Woyke T."/>
            <person name="Wu D."/>
            <person name="Tindall B."/>
            <person name="Pomrenke H.G."/>
            <person name="Brambilla E."/>
            <person name="Klenk H.-P."/>
            <person name="Eisen J.A."/>
        </authorList>
    </citation>
    <scope>NUCLEOTIDE SEQUENCE [LARGE SCALE GENOMIC DNA]</scope>
    <source>
        <strain evidence="2">DSM 16823 / RW262 / RW262</strain>
    </source>
</reference>
<dbReference type="InterPro" id="IPR010982">
    <property type="entry name" value="Lambda_DNA-bd_dom_sf"/>
</dbReference>
<keyword evidence="2" id="KW-1185">Reference proteome</keyword>
<reference evidence="1 2" key="1">
    <citation type="journal article" date="2011" name="Stand. Genomic Sci.">
        <title>Complete genome sequence of the gliding freshwater bacterium Fluviicola taffensis type strain (RW262).</title>
        <authorList>
            <person name="Woyke T."/>
            <person name="Chertkov O."/>
            <person name="Lapidus A."/>
            <person name="Nolan M."/>
            <person name="Lucas S."/>
            <person name="Del Rio T.G."/>
            <person name="Tice H."/>
            <person name="Cheng J.F."/>
            <person name="Tapia R."/>
            <person name="Han C."/>
            <person name="Goodwin L."/>
            <person name="Pitluck S."/>
            <person name="Liolios K."/>
            <person name="Pagani I."/>
            <person name="Ivanova N."/>
            <person name="Huntemann M."/>
            <person name="Mavromatis K."/>
            <person name="Mikhailova N."/>
            <person name="Pati A."/>
            <person name="Chen A."/>
            <person name="Palaniappan K."/>
            <person name="Land M."/>
            <person name="Hauser L."/>
            <person name="Brambilla E.M."/>
            <person name="Rohde M."/>
            <person name="Mwirichia R."/>
            <person name="Sikorski J."/>
            <person name="Tindall B.J."/>
            <person name="Goker M."/>
            <person name="Bristow J."/>
            <person name="Eisen J.A."/>
            <person name="Markowitz V."/>
            <person name="Hugenholtz P."/>
            <person name="Klenk H.P."/>
            <person name="Kyrpides N.C."/>
        </authorList>
    </citation>
    <scope>NUCLEOTIDE SEQUENCE [LARGE SCALE GENOMIC DNA]</scope>
    <source>
        <strain evidence="2">DSM 16823 / RW262 / RW262</strain>
    </source>
</reference>
<sequence>MTVHIGSIIKEAVNKSGLSVTEFAGHINYSRRNVYEIFEKETIDTGVLLKINKVLGQNLFFAYLDSSDLEKIKNDVPTSDQLKEMIDALKLEVDRLKKL</sequence>
<dbReference type="HOGENOM" id="CLU_2316151_0_0_10"/>
<dbReference type="CDD" id="cd00093">
    <property type="entry name" value="HTH_XRE"/>
    <property type="match status" value="1"/>
</dbReference>
<gene>
    <name evidence="1" type="ordered locus">Fluta_0427</name>
</gene>
<protein>
    <recommendedName>
        <fullName evidence="3">HTH cro/C1-type domain-containing protein</fullName>
    </recommendedName>
</protein>
<evidence type="ECO:0008006" key="3">
    <source>
        <dbReference type="Google" id="ProtNLM"/>
    </source>
</evidence>
<dbReference type="RefSeq" id="WP_013685208.1">
    <property type="nucleotide sequence ID" value="NC_015321.1"/>
</dbReference>
<dbReference type="InterPro" id="IPR001387">
    <property type="entry name" value="Cro/C1-type_HTH"/>
</dbReference>
<dbReference type="GO" id="GO:0003677">
    <property type="term" value="F:DNA binding"/>
    <property type="evidence" value="ECO:0007669"/>
    <property type="project" value="InterPro"/>
</dbReference>
<accession>F2IEW9</accession>
<evidence type="ECO:0000313" key="1">
    <source>
        <dbReference type="EMBL" id="AEA42434.1"/>
    </source>
</evidence>
<dbReference type="Gene3D" id="1.10.260.40">
    <property type="entry name" value="lambda repressor-like DNA-binding domains"/>
    <property type="match status" value="1"/>
</dbReference>
<evidence type="ECO:0000313" key="2">
    <source>
        <dbReference type="Proteomes" id="UP000007463"/>
    </source>
</evidence>
<dbReference type="Proteomes" id="UP000007463">
    <property type="component" value="Chromosome"/>
</dbReference>
<dbReference type="KEGG" id="fte:Fluta_0427"/>
<organism evidence="1 2">
    <name type="scientific">Fluviicola taffensis (strain DSM 16823 / NCIMB 13979 / RW262)</name>
    <dbReference type="NCBI Taxonomy" id="755732"/>
    <lineage>
        <taxon>Bacteria</taxon>
        <taxon>Pseudomonadati</taxon>
        <taxon>Bacteroidota</taxon>
        <taxon>Flavobacteriia</taxon>
        <taxon>Flavobacteriales</taxon>
        <taxon>Crocinitomicaceae</taxon>
        <taxon>Fluviicola</taxon>
    </lineage>
</organism>